<evidence type="ECO:0000256" key="4">
    <source>
        <dbReference type="ARBA" id="ARBA00022989"/>
    </source>
</evidence>
<keyword evidence="3" id="KW-0812">Transmembrane</keyword>
<dbReference type="Pfam" id="PF04011">
    <property type="entry name" value="LemA"/>
    <property type="match status" value="1"/>
</dbReference>
<keyword evidence="5" id="KW-0472">Membrane</keyword>
<proteinExistence type="inferred from homology"/>
<dbReference type="PANTHER" id="PTHR34478:SF2">
    <property type="entry name" value="MEMBRANE PROTEIN"/>
    <property type="match status" value="1"/>
</dbReference>
<dbReference type="PANTHER" id="PTHR34478">
    <property type="entry name" value="PROTEIN LEMA"/>
    <property type="match status" value="1"/>
</dbReference>
<dbReference type="Proteomes" id="UP001597201">
    <property type="component" value="Unassembled WGS sequence"/>
</dbReference>
<accession>A0ABW3XYV6</accession>
<name>A0ABW3XYV6_9FLAO</name>
<evidence type="ECO:0000313" key="8">
    <source>
        <dbReference type="Proteomes" id="UP001597201"/>
    </source>
</evidence>
<feature type="coiled-coil region" evidence="6">
    <location>
        <begin position="129"/>
        <end position="156"/>
    </location>
</feature>
<gene>
    <name evidence="7" type="ORF">ACFQ39_00530</name>
</gene>
<evidence type="ECO:0000256" key="3">
    <source>
        <dbReference type="ARBA" id="ARBA00022692"/>
    </source>
</evidence>
<dbReference type="SUPFAM" id="SSF140478">
    <property type="entry name" value="LemA-like"/>
    <property type="match status" value="1"/>
</dbReference>
<sequence length="197" mass="22178">MKKWLPFIIIVVLLIGLFRWGVGLNNTMVEKQETAKTQWANVESAYQRRADLIPNLVNTVKGYAEHEKETLEGVINARANATKTTIDPTNVTPEQMAAFQESQNTLSGALSRLMVVAERYPDLKANQNFLELQSQLEGTENRINVERNRYNELAKDYNVYVRKFPASVVANILNFDPLVLFEAAAGSENAPTVDFNS</sequence>
<dbReference type="InterPro" id="IPR023353">
    <property type="entry name" value="LemA-like_dom_sf"/>
</dbReference>
<keyword evidence="6" id="KW-0175">Coiled coil</keyword>
<evidence type="ECO:0000256" key="2">
    <source>
        <dbReference type="ARBA" id="ARBA00008854"/>
    </source>
</evidence>
<evidence type="ECO:0000256" key="5">
    <source>
        <dbReference type="ARBA" id="ARBA00023136"/>
    </source>
</evidence>
<comment type="subcellular location">
    <subcellularLocation>
        <location evidence="1">Membrane</location>
        <topology evidence="1">Single-pass membrane protein</topology>
    </subcellularLocation>
</comment>
<keyword evidence="4" id="KW-1133">Transmembrane helix</keyword>
<dbReference type="EMBL" id="JBHTMY010000001">
    <property type="protein sequence ID" value="MFD1314086.1"/>
    <property type="molecule type" value="Genomic_DNA"/>
</dbReference>
<evidence type="ECO:0000256" key="1">
    <source>
        <dbReference type="ARBA" id="ARBA00004167"/>
    </source>
</evidence>
<dbReference type="InterPro" id="IPR007156">
    <property type="entry name" value="MamQ_LemA"/>
</dbReference>
<comment type="caution">
    <text evidence="7">The sequence shown here is derived from an EMBL/GenBank/DDBJ whole genome shotgun (WGS) entry which is preliminary data.</text>
</comment>
<dbReference type="RefSeq" id="WP_377175360.1">
    <property type="nucleotide sequence ID" value="NZ_JBHTMY010000001.1"/>
</dbReference>
<comment type="similarity">
    <text evidence="2">Belongs to the LemA family.</text>
</comment>
<organism evidence="7 8">
    <name type="scientific">Namhaeicola litoreus</name>
    <dbReference type="NCBI Taxonomy" id="1052145"/>
    <lineage>
        <taxon>Bacteria</taxon>
        <taxon>Pseudomonadati</taxon>
        <taxon>Bacteroidota</taxon>
        <taxon>Flavobacteriia</taxon>
        <taxon>Flavobacteriales</taxon>
        <taxon>Flavobacteriaceae</taxon>
        <taxon>Namhaeicola</taxon>
    </lineage>
</organism>
<evidence type="ECO:0000256" key="6">
    <source>
        <dbReference type="SAM" id="Coils"/>
    </source>
</evidence>
<reference evidence="8" key="1">
    <citation type="journal article" date="2019" name="Int. J. Syst. Evol. Microbiol.">
        <title>The Global Catalogue of Microorganisms (GCM) 10K type strain sequencing project: providing services to taxonomists for standard genome sequencing and annotation.</title>
        <authorList>
            <consortium name="The Broad Institute Genomics Platform"/>
            <consortium name="The Broad Institute Genome Sequencing Center for Infectious Disease"/>
            <person name="Wu L."/>
            <person name="Ma J."/>
        </authorList>
    </citation>
    <scope>NUCLEOTIDE SEQUENCE [LARGE SCALE GENOMIC DNA]</scope>
    <source>
        <strain evidence="8">CCUG 61485</strain>
    </source>
</reference>
<keyword evidence="8" id="KW-1185">Reference proteome</keyword>
<evidence type="ECO:0000313" key="7">
    <source>
        <dbReference type="EMBL" id="MFD1314086.1"/>
    </source>
</evidence>
<protein>
    <submittedName>
        <fullName evidence="7">LemA family protein</fullName>
    </submittedName>
</protein>
<dbReference type="Gene3D" id="1.20.1440.20">
    <property type="entry name" value="LemA-like domain"/>
    <property type="match status" value="1"/>
</dbReference>